<keyword evidence="2" id="KW-0732">Signal</keyword>
<accession>A0ABP6SIZ8</accession>
<protein>
    <submittedName>
        <fullName evidence="4">Peptidoglycan-binding domain-containing protein</fullName>
    </submittedName>
</protein>
<dbReference type="Proteomes" id="UP001499990">
    <property type="component" value="Unassembled WGS sequence"/>
</dbReference>
<dbReference type="InterPro" id="IPR002477">
    <property type="entry name" value="Peptidoglycan-bd-like"/>
</dbReference>
<evidence type="ECO:0000259" key="3">
    <source>
        <dbReference type="Pfam" id="PF01471"/>
    </source>
</evidence>
<dbReference type="InterPro" id="IPR036366">
    <property type="entry name" value="PGBDSf"/>
</dbReference>
<evidence type="ECO:0000256" key="2">
    <source>
        <dbReference type="SAM" id="SignalP"/>
    </source>
</evidence>
<keyword evidence="5" id="KW-1185">Reference proteome</keyword>
<evidence type="ECO:0000256" key="1">
    <source>
        <dbReference type="SAM" id="MobiDB-lite"/>
    </source>
</evidence>
<feature type="signal peptide" evidence="2">
    <location>
        <begin position="1"/>
        <end position="29"/>
    </location>
</feature>
<dbReference type="RefSeq" id="WP_345042504.1">
    <property type="nucleotide sequence ID" value="NZ_BAAAYL010000001.1"/>
</dbReference>
<feature type="compositionally biased region" description="Polar residues" evidence="1">
    <location>
        <begin position="125"/>
        <end position="134"/>
    </location>
</feature>
<dbReference type="InterPro" id="IPR036365">
    <property type="entry name" value="PGBD-like_sf"/>
</dbReference>
<reference evidence="5" key="1">
    <citation type="journal article" date="2019" name="Int. J. Syst. Evol. Microbiol.">
        <title>The Global Catalogue of Microorganisms (GCM) 10K type strain sequencing project: providing services to taxonomists for standard genome sequencing and annotation.</title>
        <authorList>
            <consortium name="The Broad Institute Genomics Platform"/>
            <consortium name="The Broad Institute Genome Sequencing Center for Infectious Disease"/>
            <person name="Wu L."/>
            <person name="Ma J."/>
        </authorList>
    </citation>
    <scope>NUCLEOTIDE SEQUENCE [LARGE SCALE GENOMIC DNA]</scope>
    <source>
        <strain evidence="5">JCM 9651</strain>
    </source>
</reference>
<comment type="caution">
    <text evidence="4">The sequence shown here is derived from an EMBL/GenBank/DDBJ whole genome shotgun (WGS) entry which is preliminary data.</text>
</comment>
<evidence type="ECO:0000313" key="4">
    <source>
        <dbReference type="EMBL" id="GAA3377866.1"/>
    </source>
</evidence>
<feature type="domain" description="Peptidoglycan binding-like" evidence="3">
    <location>
        <begin position="64"/>
        <end position="119"/>
    </location>
</feature>
<dbReference type="SUPFAM" id="SSF47090">
    <property type="entry name" value="PGBD-like"/>
    <property type="match status" value="1"/>
</dbReference>
<evidence type="ECO:0000313" key="5">
    <source>
        <dbReference type="Proteomes" id="UP001499990"/>
    </source>
</evidence>
<dbReference type="EMBL" id="BAAAYL010000001">
    <property type="protein sequence ID" value="GAA3377866.1"/>
    <property type="molecule type" value="Genomic_DNA"/>
</dbReference>
<organism evidence="4 5">
    <name type="scientific">Streptomyces sannanensis</name>
    <dbReference type="NCBI Taxonomy" id="285536"/>
    <lineage>
        <taxon>Bacteria</taxon>
        <taxon>Bacillati</taxon>
        <taxon>Actinomycetota</taxon>
        <taxon>Actinomycetes</taxon>
        <taxon>Kitasatosporales</taxon>
        <taxon>Streptomycetaceae</taxon>
        <taxon>Streptomyces</taxon>
    </lineage>
</organism>
<sequence>MRKVKAAVAAATTFAAGMIALAPVSPAAAATPTCDWVASYSGAWVPVYRTGTNVNCNLVQGTYGEAVRQLQTTLNKCYNAGLTVDKSFGPATRNALIKAQQAAGTPADGEYGPNTRKAIKHEPLNGSTNCVRVP</sequence>
<feature type="chain" id="PRO_5045353277" evidence="2">
    <location>
        <begin position="30"/>
        <end position="134"/>
    </location>
</feature>
<gene>
    <name evidence="4" type="ORF">GCM10020367_55250</name>
</gene>
<proteinExistence type="predicted"/>
<name>A0ABP6SIZ8_9ACTN</name>
<dbReference type="Gene3D" id="1.10.101.10">
    <property type="entry name" value="PGBD-like superfamily/PGBD"/>
    <property type="match status" value="1"/>
</dbReference>
<dbReference type="Pfam" id="PF01471">
    <property type="entry name" value="PG_binding_1"/>
    <property type="match status" value="1"/>
</dbReference>
<feature type="region of interest" description="Disordered" evidence="1">
    <location>
        <begin position="102"/>
        <end position="134"/>
    </location>
</feature>